<dbReference type="OrthoDB" id="5824172at2"/>
<feature type="transmembrane region" description="Helical" evidence="1">
    <location>
        <begin position="71"/>
        <end position="91"/>
    </location>
</feature>
<dbReference type="AlphaFoldDB" id="A0A135I6Q8"/>
<keyword evidence="1" id="KW-1133">Transmembrane helix</keyword>
<evidence type="ECO:0000313" key="2">
    <source>
        <dbReference type="EMBL" id="KXF81074.1"/>
    </source>
</evidence>
<reference evidence="2 3" key="1">
    <citation type="submission" date="2015-11" db="EMBL/GenBank/DDBJ databases">
        <title>Genomic Taxonomy of the Vibrionaceae.</title>
        <authorList>
            <person name="Gomez-Gil B."/>
            <person name="Enciso-Ibarra J."/>
        </authorList>
    </citation>
    <scope>NUCLEOTIDE SEQUENCE [LARGE SCALE GENOMIC DNA]</scope>
    <source>
        <strain evidence="2 3">CAIM 912</strain>
    </source>
</reference>
<dbReference type="RefSeq" id="WP_067417827.1">
    <property type="nucleotide sequence ID" value="NZ_LNTY01000036.1"/>
</dbReference>
<comment type="caution">
    <text evidence="2">The sequence shown here is derived from an EMBL/GenBank/DDBJ whole genome shotgun (WGS) entry which is preliminary data.</text>
</comment>
<proteinExistence type="predicted"/>
<sequence length="93" mass="10612">MSRPVSSSTDSIKKVFLWLVVIDYCLLGLFLFLLPDLTLSGGTIISALLMFYNLLLAFLCFQRPSHQHSHIIYPVISATLLAFVCFLYFFFLV</sequence>
<accession>A0A135I6Q8</accession>
<protein>
    <submittedName>
        <fullName evidence="2">Uncharacterized protein</fullName>
    </submittedName>
</protein>
<feature type="transmembrane region" description="Helical" evidence="1">
    <location>
        <begin position="15"/>
        <end position="33"/>
    </location>
</feature>
<organism evidence="2 3">
    <name type="scientific">Enterovibrio coralii</name>
    <dbReference type="NCBI Taxonomy" id="294935"/>
    <lineage>
        <taxon>Bacteria</taxon>
        <taxon>Pseudomonadati</taxon>
        <taxon>Pseudomonadota</taxon>
        <taxon>Gammaproteobacteria</taxon>
        <taxon>Vibrionales</taxon>
        <taxon>Vibrionaceae</taxon>
        <taxon>Enterovibrio</taxon>
    </lineage>
</organism>
<name>A0A135I6Q8_9GAMM</name>
<gene>
    <name evidence="2" type="ORF">ATN88_19095</name>
</gene>
<dbReference type="EMBL" id="LNTY01000036">
    <property type="protein sequence ID" value="KXF81074.1"/>
    <property type="molecule type" value="Genomic_DNA"/>
</dbReference>
<evidence type="ECO:0000256" key="1">
    <source>
        <dbReference type="SAM" id="Phobius"/>
    </source>
</evidence>
<feature type="transmembrane region" description="Helical" evidence="1">
    <location>
        <begin position="39"/>
        <end position="59"/>
    </location>
</feature>
<keyword evidence="3" id="KW-1185">Reference proteome</keyword>
<evidence type="ECO:0000313" key="3">
    <source>
        <dbReference type="Proteomes" id="UP000070529"/>
    </source>
</evidence>
<keyword evidence="1" id="KW-0472">Membrane</keyword>
<keyword evidence="1" id="KW-0812">Transmembrane</keyword>
<dbReference type="Proteomes" id="UP000070529">
    <property type="component" value="Unassembled WGS sequence"/>
</dbReference>